<dbReference type="VEuPathDB" id="VectorBase:AALB014547"/>
<dbReference type="AlphaFoldDB" id="A0A182FY41"/>
<proteinExistence type="predicted"/>
<sequence length="143" mass="16538">MAVTLSPGTLGMLSQNLQLCRYNRINFLTTFCSRYHKLAHTHSYTLTHVFKRDGFYTSARAHHCFKKGDCQIVNHSDTHDFKTDFRFSLFSAAFCFRFYLSLMLLLESLLLLINHYVAIPPQSNQHVFLPKEGQLAKYAARKG</sequence>
<organism evidence="1 2">
    <name type="scientific">Anopheles albimanus</name>
    <name type="common">New world malaria mosquito</name>
    <dbReference type="NCBI Taxonomy" id="7167"/>
    <lineage>
        <taxon>Eukaryota</taxon>
        <taxon>Metazoa</taxon>
        <taxon>Ecdysozoa</taxon>
        <taxon>Arthropoda</taxon>
        <taxon>Hexapoda</taxon>
        <taxon>Insecta</taxon>
        <taxon>Pterygota</taxon>
        <taxon>Neoptera</taxon>
        <taxon>Endopterygota</taxon>
        <taxon>Diptera</taxon>
        <taxon>Nematocera</taxon>
        <taxon>Culicoidea</taxon>
        <taxon>Culicidae</taxon>
        <taxon>Anophelinae</taxon>
        <taxon>Anopheles</taxon>
    </lineage>
</organism>
<name>A0A182FY41_ANOAL</name>
<evidence type="ECO:0000313" key="2">
    <source>
        <dbReference type="Proteomes" id="UP000069272"/>
    </source>
</evidence>
<accession>A0A182FY41</accession>
<keyword evidence="2" id="KW-1185">Reference proteome</keyword>
<evidence type="ECO:0000313" key="1">
    <source>
        <dbReference type="EnsemblMetazoa" id="AALB014547-PA"/>
    </source>
</evidence>
<protein>
    <submittedName>
        <fullName evidence="1">Uncharacterized protein</fullName>
    </submittedName>
</protein>
<dbReference type="Proteomes" id="UP000069272">
    <property type="component" value="Chromosome 3L"/>
</dbReference>
<dbReference type="EnsemblMetazoa" id="AALB014547-RA">
    <property type="protein sequence ID" value="AALB014547-PA"/>
    <property type="gene ID" value="AALB014547"/>
</dbReference>
<reference evidence="1 2" key="1">
    <citation type="journal article" date="2017" name="G3 (Bethesda)">
        <title>The Physical Genome Mapping of Anopheles albimanus Corrected Scaffold Misassemblies and Identified Interarm Rearrangements in Genus Anopheles.</title>
        <authorList>
            <person name="Artemov G.N."/>
            <person name="Peery A.N."/>
            <person name="Jiang X."/>
            <person name="Tu Z."/>
            <person name="Stegniy V.N."/>
            <person name="Sharakhova M.V."/>
            <person name="Sharakhov I.V."/>
        </authorList>
    </citation>
    <scope>NUCLEOTIDE SEQUENCE [LARGE SCALE GENOMIC DNA]</scope>
    <source>
        <strain evidence="1 2">ALBI9_A</strain>
    </source>
</reference>
<reference evidence="1" key="2">
    <citation type="submission" date="2022-08" db="UniProtKB">
        <authorList>
            <consortium name="EnsemblMetazoa"/>
        </authorList>
    </citation>
    <scope>IDENTIFICATION</scope>
    <source>
        <strain evidence="1">STECLA/ALBI9_A</strain>
    </source>
</reference>